<feature type="transmembrane region" description="Helical" evidence="1">
    <location>
        <begin position="148"/>
        <end position="166"/>
    </location>
</feature>
<name>A0A1I6FKL4_HALSD</name>
<keyword evidence="1" id="KW-1133">Transmembrane helix</keyword>
<keyword evidence="1" id="KW-0812">Transmembrane</keyword>
<organism evidence="2 3">
    <name type="scientific">Halorubrum sodomense</name>
    <dbReference type="NCBI Taxonomy" id="35743"/>
    <lineage>
        <taxon>Archaea</taxon>
        <taxon>Methanobacteriati</taxon>
        <taxon>Methanobacteriota</taxon>
        <taxon>Stenosarchaea group</taxon>
        <taxon>Halobacteria</taxon>
        <taxon>Halobacteriales</taxon>
        <taxon>Haloferacaceae</taxon>
        <taxon>Halorubrum</taxon>
    </lineage>
</organism>
<feature type="transmembrane region" description="Helical" evidence="1">
    <location>
        <begin position="42"/>
        <end position="62"/>
    </location>
</feature>
<dbReference type="AlphaFoldDB" id="A0A1I6FKL4"/>
<proteinExistence type="predicted"/>
<dbReference type="RefSeq" id="WP_092919580.1">
    <property type="nucleotide sequence ID" value="NZ_FOYN01000001.1"/>
</dbReference>
<feature type="transmembrane region" description="Helical" evidence="1">
    <location>
        <begin position="82"/>
        <end position="105"/>
    </location>
</feature>
<feature type="transmembrane region" description="Helical" evidence="1">
    <location>
        <begin position="172"/>
        <end position="193"/>
    </location>
</feature>
<evidence type="ECO:0000313" key="3">
    <source>
        <dbReference type="Proteomes" id="UP000198932"/>
    </source>
</evidence>
<dbReference type="Proteomes" id="UP000198932">
    <property type="component" value="Unassembled WGS sequence"/>
</dbReference>
<reference evidence="3" key="1">
    <citation type="submission" date="2016-10" db="EMBL/GenBank/DDBJ databases">
        <authorList>
            <person name="Varghese N."/>
            <person name="Submissions S."/>
        </authorList>
    </citation>
    <scope>NUCLEOTIDE SEQUENCE [LARGE SCALE GENOMIC DNA]</scope>
    <source>
        <strain evidence="3">RD 26</strain>
    </source>
</reference>
<gene>
    <name evidence="2" type="ORF">SAMN04487937_0214</name>
</gene>
<evidence type="ECO:0000313" key="2">
    <source>
        <dbReference type="EMBL" id="SFR30394.1"/>
    </source>
</evidence>
<dbReference type="EMBL" id="FOYN01000001">
    <property type="protein sequence ID" value="SFR30394.1"/>
    <property type="molecule type" value="Genomic_DNA"/>
</dbReference>
<keyword evidence="1" id="KW-0472">Membrane</keyword>
<evidence type="ECO:0000256" key="1">
    <source>
        <dbReference type="SAM" id="Phobius"/>
    </source>
</evidence>
<keyword evidence="3" id="KW-1185">Reference proteome</keyword>
<accession>A0A1I6FKL4</accession>
<protein>
    <submittedName>
        <fullName evidence="2">Uncharacterized protein</fullName>
    </submittedName>
</protein>
<sequence>MAVIATIRTEKKYQHFPTQFEKLTNSPWQSDPPEQRFPKGTLGFGLLMAVIMAIYPFLARILTDALDIDPPYLLRIAPQEGVVLQIVIGVIFWAPAITLVTAGIIRSAYYTREFRHLLEGIELESTKDGLRTLMELNHEWFFRSFQEALFLWGTTAGIGIWLVLYARDELTVRLVASVLAVLALGTGFLLPLVKLARWIAGQSAGFEATLQEKKMDTMLAYLGEADAGSESGIPAQEAEALIQSLPPSSPITILWEQVIRSLVALAGPFMSSFSKATAFLGIEIF</sequence>